<name>A0AA36HT00_9DINO</name>
<evidence type="ECO:0000256" key="8">
    <source>
        <dbReference type="ARBA" id="ARBA00022989"/>
    </source>
</evidence>
<evidence type="ECO:0000256" key="9">
    <source>
        <dbReference type="ARBA" id="ARBA00023136"/>
    </source>
</evidence>
<dbReference type="AlphaFoldDB" id="A0AA36HT00"/>
<feature type="transmembrane region" description="Helical" evidence="11">
    <location>
        <begin position="631"/>
        <end position="652"/>
    </location>
</feature>
<feature type="transmembrane region" description="Helical" evidence="11">
    <location>
        <begin position="500"/>
        <end position="519"/>
    </location>
</feature>
<keyword evidence="7" id="KW-0677">Repeat</keyword>
<keyword evidence="4" id="KW-0433">Leucine-rich repeat</keyword>
<evidence type="ECO:0000256" key="4">
    <source>
        <dbReference type="ARBA" id="ARBA00022614"/>
    </source>
</evidence>
<evidence type="ECO:0000256" key="3">
    <source>
        <dbReference type="ARBA" id="ARBA00022475"/>
    </source>
</evidence>
<dbReference type="InterPro" id="IPR032675">
    <property type="entry name" value="LRR_dom_sf"/>
</dbReference>
<evidence type="ECO:0000256" key="10">
    <source>
        <dbReference type="ARBA" id="ARBA00023180"/>
    </source>
</evidence>
<comment type="caution">
    <text evidence="12">The sequence shown here is derived from an EMBL/GenBank/DDBJ whole genome shotgun (WGS) entry which is preliminary data.</text>
</comment>
<evidence type="ECO:0000313" key="12">
    <source>
        <dbReference type="EMBL" id="CAJ1373944.1"/>
    </source>
</evidence>
<keyword evidence="8 11" id="KW-1133">Transmembrane helix</keyword>
<gene>
    <name evidence="12" type="ORF">EVOR1521_LOCUS3630</name>
</gene>
<protein>
    <submittedName>
        <fullName evidence="12">Uncharacterized protein</fullName>
    </submittedName>
</protein>
<dbReference type="PANTHER" id="PTHR48063">
    <property type="entry name" value="LRR RECEPTOR-LIKE KINASE"/>
    <property type="match status" value="1"/>
</dbReference>
<comment type="similarity">
    <text evidence="2">Belongs to the RLP family.</text>
</comment>
<organism evidence="12 13">
    <name type="scientific">Effrenium voratum</name>
    <dbReference type="NCBI Taxonomy" id="2562239"/>
    <lineage>
        <taxon>Eukaryota</taxon>
        <taxon>Sar</taxon>
        <taxon>Alveolata</taxon>
        <taxon>Dinophyceae</taxon>
        <taxon>Suessiales</taxon>
        <taxon>Symbiodiniaceae</taxon>
        <taxon>Effrenium</taxon>
    </lineage>
</organism>
<proteinExistence type="inferred from homology"/>
<reference evidence="12" key="1">
    <citation type="submission" date="2023-08" db="EMBL/GenBank/DDBJ databases">
        <authorList>
            <person name="Chen Y."/>
            <person name="Shah S."/>
            <person name="Dougan E. K."/>
            <person name="Thang M."/>
            <person name="Chan C."/>
        </authorList>
    </citation>
    <scope>NUCLEOTIDE SEQUENCE</scope>
</reference>
<dbReference type="Gene3D" id="3.80.10.10">
    <property type="entry name" value="Ribonuclease Inhibitor"/>
    <property type="match status" value="4"/>
</dbReference>
<dbReference type="EMBL" id="CAUJNA010000224">
    <property type="protein sequence ID" value="CAJ1373944.1"/>
    <property type="molecule type" value="Genomic_DNA"/>
</dbReference>
<dbReference type="Pfam" id="PF00560">
    <property type="entry name" value="LRR_1"/>
    <property type="match status" value="4"/>
</dbReference>
<dbReference type="SMART" id="SM00369">
    <property type="entry name" value="LRR_TYP"/>
    <property type="match status" value="4"/>
</dbReference>
<dbReference type="SUPFAM" id="SSF52058">
    <property type="entry name" value="L domain-like"/>
    <property type="match status" value="1"/>
</dbReference>
<feature type="transmembrane region" description="Helical" evidence="11">
    <location>
        <begin position="543"/>
        <end position="562"/>
    </location>
</feature>
<dbReference type="InterPro" id="IPR046956">
    <property type="entry name" value="RLP23-like"/>
</dbReference>
<keyword evidence="5 11" id="KW-0812">Transmembrane</keyword>
<evidence type="ECO:0000313" key="13">
    <source>
        <dbReference type="Proteomes" id="UP001178507"/>
    </source>
</evidence>
<evidence type="ECO:0000256" key="2">
    <source>
        <dbReference type="ARBA" id="ARBA00009592"/>
    </source>
</evidence>
<dbReference type="InterPro" id="IPR003591">
    <property type="entry name" value="Leu-rich_rpt_typical-subtyp"/>
</dbReference>
<keyword evidence="3" id="KW-1003">Cell membrane</keyword>
<evidence type="ECO:0000256" key="7">
    <source>
        <dbReference type="ARBA" id="ARBA00022737"/>
    </source>
</evidence>
<keyword evidence="10" id="KW-0325">Glycoprotein</keyword>
<evidence type="ECO:0000256" key="6">
    <source>
        <dbReference type="ARBA" id="ARBA00022729"/>
    </source>
</evidence>
<evidence type="ECO:0000256" key="11">
    <source>
        <dbReference type="SAM" id="Phobius"/>
    </source>
</evidence>
<dbReference type="FunFam" id="3.80.10.10:FF:000383">
    <property type="entry name" value="Leucine-rich repeat receptor protein kinase EMS1"/>
    <property type="match status" value="1"/>
</dbReference>
<accession>A0AA36HT00</accession>
<evidence type="ECO:0000256" key="1">
    <source>
        <dbReference type="ARBA" id="ARBA00004251"/>
    </source>
</evidence>
<dbReference type="PROSITE" id="PS51450">
    <property type="entry name" value="LRR"/>
    <property type="match status" value="3"/>
</dbReference>
<feature type="transmembrane region" description="Helical" evidence="11">
    <location>
        <begin position="857"/>
        <end position="880"/>
    </location>
</feature>
<keyword evidence="6" id="KW-0732">Signal</keyword>
<dbReference type="InterPro" id="IPR001611">
    <property type="entry name" value="Leu-rich_rpt"/>
</dbReference>
<evidence type="ECO:0000256" key="5">
    <source>
        <dbReference type="ARBA" id="ARBA00022692"/>
    </source>
</evidence>
<sequence length="970" mass="108153">MAVLRLTLLWAMLPAAFGGGLMNRLLLRLFRLLGMPKREALHRSVRFCEQRGITCRRRKVTSLMFPNRSLTGRLGREMGLLGDLEHLDLSRNQLKGPLPRNLNRLAKLRSLMLYQNRLKGPLPNLSTCEELADLDLSWNQLTGDLENLQGLELDSLDLHQNQFVGRIPGFLFRSRRLRWVALSSNRLSGPLPCLKNLKTLEFLALPHNRLEGPIPELPPGLHWLDLSHNQLTGRVPSSLRLLHLETLMLDDNQLFGPLPALETPMLRLLQMDHNQLSGSLPASLCELQSLQSLWLSSNRLSGLIPSCLLQLRNLRELLLHENRLEGAIPEPSRSSELTVLALHHNRLKGVLPNLARLPQLAVFTAHSNFLWGRIHRLNLTTGCLDNYKYVSPDSLPCERLNPSCHGHALFASQAEVLGNCPKTCGACDTYGFRTARVTLHRNRFSCDPSLEISEVAVQATAVMGNMLGSGREMAAPWIDEEERQDFLYFSAAARNGRQQVLGAALVAALAAVLRGRWLWRQLQADAASAASPEANVVRSSKQVLCVAVCSAGLCFATLPAFLHGARYYECGQPFAKATAAYLADAPQAELAVALSWTLCALLFAFAIKAIPFVTETKKVALDLRLRVKRCGWWLLWLLLVVPLFSFPSILFAVAQSLPKQPKIAISTRALKIIHQGAPHLVVLLDMALAHRVAQKFAAFSSISSDRLLMSLRLCSAWLLSLLTTMVLHENCIGGWKWFWHVCDKSHPDHGKFHWYIYGEPVLDTDRDMCQLHSRWWSEGRCSRATIEGLAPLLLSKLLNRSLVQPLITLATWRFSRLQPGPDLARGRHLELPFKRTSGSLDSTRQHALLTTLLETSIFWGPLVPLVSACVVSAMIANLLLFRHGTEALGVCLSSDAANCRASVSKTYLAAVLLASCGFQCWHFWSNSLCGWPLLVLQPLLVLLVLKLPVPAKHLRSLPGVENWVELPAMT</sequence>
<dbReference type="Proteomes" id="UP001178507">
    <property type="component" value="Unassembled WGS sequence"/>
</dbReference>
<feature type="transmembrane region" description="Helical" evidence="11">
    <location>
        <begin position="590"/>
        <end position="610"/>
    </location>
</feature>
<keyword evidence="13" id="KW-1185">Reference proteome</keyword>
<dbReference type="GO" id="GO:0005886">
    <property type="term" value="C:plasma membrane"/>
    <property type="evidence" value="ECO:0007669"/>
    <property type="project" value="UniProtKB-SubCell"/>
</dbReference>
<comment type="subcellular location">
    <subcellularLocation>
        <location evidence="1">Cell membrane</location>
        <topology evidence="1">Single-pass type I membrane protein</topology>
    </subcellularLocation>
</comment>
<keyword evidence="9 11" id="KW-0472">Membrane</keyword>